<dbReference type="GO" id="GO:0006397">
    <property type="term" value="P:mRNA processing"/>
    <property type="evidence" value="ECO:0007669"/>
    <property type="project" value="InterPro"/>
</dbReference>
<organism evidence="3 4">
    <name type="scientific">Ophiostoma piceae (strain UAMH 11346)</name>
    <name type="common">Sap stain fungus</name>
    <dbReference type="NCBI Taxonomy" id="1262450"/>
    <lineage>
        <taxon>Eukaryota</taxon>
        <taxon>Fungi</taxon>
        <taxon>Dikarya</taxon>
        <taxon>Ascomycota</taxon>
        <taxon>Pezizomycotina</taxon>
        <taxon>Sordariomycetes</taxon>
        <taxon>Sordariomycetidae</taxon>
        <taxon>Ophiostomatales</taxon>
        <taxon>Ophiostomataceae</taxon>
        <taxon>Ophiostoma</taxon>
    </lineage>
</organism>
<dbReference type="GO" id="GO:0003723">
    <property type="term" value="F:RNA binding"/>
    <property type="evidence" value="ECO:0007669"/>
    <property type="project" value="TreeGrafter"/>
</dbReference>
<feature type="region of interest" description="Disordered" evidence="1">
    <location>
        <begin position="264"/>
        <end position="291"/>
    </location>
</feature>
<feature type="region of interest" description="Disordered" evidence="1">
    <location>
        <begin position="303"/>
        <end position="334"/>
    </location>
</feature>
<dbReference type="Pfam" id="PF01585">
    <property type="entry name" value="G-patch"/>
    <property type="match status" value="1"/>
</dbReference>
<keyword evidence="4" id="KW-1185">Reference proteome</keyword>
<evidence type="ECO:0000259" key="2">
    <source>
        <dbReference type="PROSITE" id="PS50174"/>
    </source>
</evidence>
<feature type="compositionally biased region" description="Low complexity" evidence="1">
    <location>
        <begin position="313"/>
        <end position="328"/>
    </location>
</feature>
<dbReference type="OrthoDB" id="20507at2759"/>
<dbReference type="PROSITE" id="PS50174">
    <property type="entry name" value="G_PATCH"/>
    <property type="match status" value="1"/>
</dbReference>
<dbReference type="Proteomes" id="UP000016923">
    <property type="component" value="Unassembled WGS sequence"/>
</dbReference>
<evidence type="ECO:0000313" key="3">
    <source>
        <dbReference type="EMBL" id="EPE03727.1"/>
    </source>
</evidence>
<dbReference type="AlphaFoldDB" id="S3BTH5"/>
<dbReference type="Pfam" id="PF07713">
    <property type="entry name" value="DUF1604"/>
    <property type="match status" value="1"/>
</dbReference>
<dbReference type="GO" id="GO:0005634">
    <property type="term" value="C:nucleus"/>
    <property type="evidence" value="ECO:0007669"/>
    <property type="project" value="TreeGrafter"/>
</dbReference>
<dbReference type="Pfam" id="PF26093">
    <property type="entry name" value="HTH_TGH"/>
    <property type="match status" value="1"/>
</dbReference>
<feature type="region of interest" description="Disordered" evidence="1">
    <location>
        <begin position="84"/>
        <end position="144"/>
    </location>
</feature>
<dbReference type="EMBL" id="KE148165">
    <property type="protein sequence ID" value="EPE03727.1"/>
    <property type="molecule type" value="Genomic_DNA"/>
</dbReference>
<dbReference type="STRING" id="1262450.S3BTH5"/>
<name>S3BTH5_OPHP1</name>
<protein>
    <submittedName>
        <fullName evidence="3">G patch domain-containing protein 1</fullName>
    </submittedName>
</protein>
<evidence type="ECO:0000313" key="4">
    <source>
        <dbReference type="Proteomes" id="UP000016923"/>
    </source>
</evidence>
<feature type="domain" description="G-patch" evidence="2">
    <location>
        <begin position="156"/>
        <end position="223"/>
    </location>
</feature>
<feature type="compositionally biased region" description="Acidic residues" evidence="1">
    <location>
        <begin position="233"/>
        <end position="243"/>
    </location>
</feature>
<feature type="compositionally biased region" description="Acidic residues" evidence="1">
    <location>
        <begin position="107"/>
        <end position="116"/>
    </location>
</feature>
<proteinExistence type="predicted"/>
<accession>S3BTH5</accession>
<evidence type="ECO:0000256" key="1">
    <source>
        <dbReference type="SAM" id="MobiDB-lite"/>
    </source>
</evidence>
<dbReference type="InterPro" id="IPR011666">
    <property type="entry name" value="DUF1604"/>
</dbReference>
<feature type="region of interest" description="Disordered" evidence="1">
    <location>
        <begin position="570"/>
        <end position="616"/>
    </location>
</feature>
<feature type="region of interest" description="Disordered" evidence="1">
    <location>
        <begin position="378"/>
        <end position="411"/>
    </location>
</feature>
<reference evidence="3 4" key="1">
    <citation type="journal article" date="2013" name="BMC Genomics">
        <title>The genome and transcriptome of the pine saprophyte Ophiostoma piceae, and a comparison with the bark beetle-associated pine pathogen Grosmannia clavigera.</title>
        <authorList>
            <person name="Haridas S."/>
            <person name="Wang Y."/>
            <person name="Lim L."/>
            <person name="Massoumi Alamouti S."/>
            <person name="Jackman S."/>
            <person name="Docking R."/>
            <person name="Robertson G."/>
            <person name="Birol I."/>
            <person name="Bohlmann J."/>
            <person name="Breuil C."/>
        </authorList>
    </citation>
    <scope>NUCLEOTIDE SEQUENCE [LARGE SCALE GENOMIC DNA]</scope>
    <source>
        <strain evidence="3 4">UAMH 11346</strain>
    </source>
</reference>
<feature type="compositionally biased region" description="Polar residues" evidence="1">
    <location>
        <begin position="572"/>
        <end position="581"/>
    </location>
</feature>
<feature type="compositionally biased region" description="Basic and acidic residues" evidence="1">
    <location>
        <begin position="709"/>
        <end position="724"/>
    </location>
</feature>
<dbReference type="OMA" id="QLWQQHA"/>
<dbReference type="PANTHER" id="PTHR13384">
    <property type="entry name" value="G PATCH DOMAIN-CONTAINING PROTEIN 1"/>
    <property type="match status" value="1"/>
</dbReference>
<dbReference type="VEuPathDB" id="FungiDB:F503_06433"/>
<dbReference type="eggNOG" id="KOG2138">
    <property type="taxonomic scope" value="Eukaryota"/>
</dbReference>
<gene>
    <name evidence="3" type="ORF">F503_06433</name>
</gene>
<feature type="compositionally biased region" description="Basic and acidic residues" evidence="1">
    <location>
        <begin position="604"/>
        <end position="613"/>
    </location>
</feature>
<feature type="region of interest" description="Disordered" evidence="1">
    <location>
        <begin position="224"/>
        <end position="248"/>
    </location>
</feature>
<sequence length="735" mass="78314">MMSKRSRALYEADLQARQSPYVTFGTPLPPLDPSVRDDGSFVPVWKQEVRDEKGRRRLHGAFTGGWSAGYYNTVGSKEGWAPSTFVSSRTNRHKDNTDAAQARPEDYMDDEDLADAEESRKLQTTQSFAGLGLTGDDTSRPGGSAGALAGLFRASGETMGTRLLMKMGWREGQGIGPKVRRTARLDVGRPGDKNKTFLFSPENVVMVSLVKKSDRKGLGFEGQSKLSARSVADDDDESDDARDDDSGITRGLFGRSDLISRKKKGSAARSGGIGVGILNDTGSDDEDPYDMGPRISFNRVIGGDKKKKKIKPKPVAAYSASASGGSASNADTKPKLVFSSKPSILGKGSVNNARLCHDGRPPLSGFILGRKVDSLTSDIGGSAKYPPPTIPPGWRSSKTPARNGARAADGTFVSTADAAKTSRLDPKSRAVVLGEAQLPGKSVFDFLSPEARARIASATGRSDLPEARSEIPAAYALTAEEKREQLLQAVPSLDKATAVAAITRGARGGGPYQDNEGKRSRYRAYLEFQAGIAASLPPKPPGVSDDDWLREFYEFSNCARIFKPMSGPMASRFTTSTSQPASSGSGGNGNGADKTNLVTRPAPKPRDPAEEAAKMGMYGPLTRTVTDFFPTRLLCKRMGVQLPDIARPSADTDARRDAGQSWSSAPGAGRQSYVDSTANAATVHDAASSRSEPVPLSTAASSTPMIQADRNDALEGQRASDDVFRAVFGDSDDDE</sequence>
<dbReference type="InterPro" id="IPR000467">
    <property type="entry name" value="G_patch_dom"/>
</dbReference>
<dbReference type="HOGENOM" id="CLU_008613_3_0_1"/>
<feature type="region of interest" description="Disordered" evidence="1">
    <location>
        <begin position="646"/>
        <end position="735"/>
    </location>
</feature>
<dbReference type="PANTHER" id="PTHR13384:SF19">
    <property type="entry name" value="G PATCH DOMAIN-CONTAINING PROTEIN 1"/>
    <property type="match status" value="1"/>
</dbReference>